<evidence type="ECO:0000313" key="13">
    <source>
        <dbReference type="Proteomes" id="UP001195483"/>
    </source>
</evidence>
<comment type="subcellular location">
    <subcellularLocation>
        <location evidence="1">Membrane</location>
        <topology evidence="1">Multi-pass membrane protein</topology>
    </subcellularLocation>
</comment>
<evidence type="ECO:0000259" key="11">
    <source>
        <dbReference type="PROSITE" id="PS50262"/>
    </source>
</evidence>
<dbReference type="SUPFAM" id="SSF81321">
    <property type="entry name" value="Family A G protein-coupled receptor-like"/>
    <property type="match status" value="1"/>
</dbReference>
<feature type="compositionally biased region" description="Low complexity" evidence="9">
    <location>
        <begin position="258"/>
        <end position="267"/>
    </location>
</feature>
<keyword evidence="13" id="KW-1185">Reference proteome</keyword>
<dbReference type="PRINTS" id="PR00237">
    <property type="entry name" value="GPCRRHODOPSN"/>
</dbReference>
<keyword evidence="7 8" id="KW-0807">Transducer</keyword>
<dbReference type="EMBL" id="JAEAOA010002072">
    <property type="protein sequence ID" value="KAK3578938.1"/>
    <property type="molecule type" value="Genomic_DNA"/>
</dbReference>
<reference evidence="12" key="2">
    <citation type="journal article" date="2021" name="Genome Biol. Evol.">
        <title>Developing a high-quality reference genome for a parasitic bivalve with doubly uniparental inheritance (Bivalvia: Unionida).</title>
        <authorList>
            <person name="Smith C.H."/>
        </authorList>
    </citation>
    <scope>NUCLEOTIDE SEQUENCE</scope>
    <source>
        <strain evidence="12">CHS0354</strain>
        <tissue evidence="12">Mantle</tissue>
    </source>
</reference>
<evidence type="ECO:0000256" key="9">
    <source>
        <dbReference type="SAM" id="MobiDB-lite"/>
    </source>
</evidence>
<keyword evidence="4 8" id="KW-0297">G-protein coupled receptor</keyword>
<comment type="caution">
    <text evidence="12">The sequence shown here is derived from an EMBL/GenBank/DDBJ whole genome shotgun (WGS) entry which is preliminary data.</text>
</comment>
<dbReference type="Proteomes" id="UP001195483">
    <property type="component" value="Unassembled WGS sequence"/>
</dbReference>
<reference evidence="12" key="1">
    <citation type="journal article" date="2021" name="Genome Biol. Evol.">
        <title>A High-Quality Reference Genome for a Parasitic Bivalve with Doubly Uniparental Inheritance (Bivalvia: Unionida).</title>
        <authorList>
            <person name="Smith C.H."/>
        </authorList>
    </citation>
    <scope>NUCLEOTIDE SEQUENCE</scope>
    <source>
        <strain evidence="12">CHS0354</strain>
    </source>
</reference>
<dbReference type="PANTHER" id="PTHR24238:SF47">
    <property type="entry name" value="ECDYSTEROIDS_DOPAMINE RECEPTOR-RELATED"/>
    <property type="match status" value="1"/>
</dbReference>
<feature type="transmembrane region" description="Helical" evidence="10">
    <location>
        <begin position="392"/>
        <end position="415"/>
    </location>
</feature>
<feature type="transmembrane region" description="Helical" evidence="10">
    <location>
        <begin position="124"/>
        <end position="142"/>
    </location>
</feature>
<dbReference type="InterPro" id="IPR017452">
    <property type="entry name" value="GPCR_Rhodpsn_7TM"/>
</dbReference>
<evidence type="ECO:0000256" key="4">
    <source>
        <dbReference type="ARBA" id="ARBA00023040"/>
    </source>
</evidence>
<evidence type="ECO:0000256" key="5">
    <source>
        <dbReference type="ARBA" id="ARBA00023136"/>
    </source>
</evidence>
<dbReference type="GO" id="GO:0004930">
    <property type="term" value="F:G protein-coupled receptor activity"/>
    <property type="evidence" value="ECO:0007669"/>
    <property type="project" value="UniProtKB-KW"/>
</dbReference>
<accession>A0AAE0VHX9</accession>
<name>A0AAE0VHX9_9BIVA</name>
<evidence type="ECO:0000256" key="10">
    <source>
        <dbReference type="SAM" id="Phobius"/>
    </source>
</evidence>
<dbReference type="PROSITE" id="PS00237">
    <property type="entry name" value="G_PROTEIN_RECEP_F1_1"/>
    <property type="match status" value="1"/>
</dbReference>
<feature type="transmembrane region" description="Helical" evidence="10">
    <location>
        <begin position="83"/>
        <end position="104"/>
    </location>
</feature>
<protein>
    <recommendedName>
        <fullName evidence="11">G-protein coupled receptors family 1 profile domain-containing protein</fullName>
    </recommendedName>
</protein>
<feature type="transmembrane region" description="Helical" evidence="10">
    <location>
        <begin position="351"/>
        <end position="372"/>
    </location>
</feature>
<dbReference type="Pfam" id="PF00001">
    <property type="entry name" value="7tm_1"/>
    <property type="match status" value="1"/>
</dbReference>
<evidence type="ECO:0000256" key="2">
    <source>
        <dbReference type="ARBA" id="ARBA00022692"/>
    </source>
</evidence>
<keyword evidence="5 10" id="KW-0472">Membrane</keyword>
<proteinExistence type="inferred from homology"/>
<evidence type="ECO:0000256" key="8">
    <source>
        <dbReference type="RuleBase" id="RU000688"/>
    </source>
</evidence>
<feature type="domain" description="G-protein coupled receptors family 1 profile" evidence="11">
    <location>
        <begin position="64"/>
        <end position="412"/>
    </location>
</feature>
<evidence type="ECO:0000256" key="3">
    <source>
        <dbReference type="ARBA" id="ARBA00022989"/>
    </source>
</evidence>
<reference evidence="12" key="3">
    <citation type="submission" date="2023-05" db="EMBL/GenBank/DDBJ databases">
        <authorList>
            <person name="Smith C.H."/>
        </authorList>
    </citation>
    <scope>NUCLEOTIDE SEQUENCE</scope>
    <source>
        <strain evidence="12">CHS0354</strain>
        <tissue evidence="12">Mantle</tissue>
    </source>
</reference>
<feature type="transmembrane region" description="Helical" evidence="10">
    <location>
        <begin position="48"/>
        <end position="71"/>
    </location>
</feature>
<dbReference type="GO" id="GO:0016020">
    <property type="term" value="C:membrane"/>
    <property type="evidence" value="ECO:0007669"/>
    <property type="project" value="UniProtKB-SubCell"/>
</dbReference>
<keyword evidence="2 8" id="KW-0812">Transmembrane</keyword>
<evidence type="ECO:0000313" key="12">
    <source>
        <dbReference type="EMBL" id="KAK3578938.1"/>
    </source>
</evidence>
<keyword evidence="3 10" id="KW-1133">Transmembrane helix</keyword>
<evidence type="ECO:0000256" key="1">
    <source>
        <dbReference type="ARBA" id="ARBA00004141"/>
    </source>
</evidence>
<dbReference type="InterPro" id="IPR000276">
    <property type="entry name" value="GPCR_Rhodpsn"/>
</dbReference>
<evidence type="ECO:0000256" key="7">
    <source>
        <dbReference type="ARBA" id="ARBA00023224"/>
    </source>
</evidence>
<gene>
    <name evidence="12" type="ORF">CHS0354_035570</name>
</gene>
<organism evidence="12 13">
    <name type="scientific">Potamilus streckersoni</name>
    <dbReference type="NCBI Taxonomy" id="2493646"/>
    <lineage>
        <taxon>Eukaryota</taxon>
        <taxon>Metazoa</taxon>
        <taxon>Spiralia</taxon>
        <taxon>Lophotrochozoa</taxon>
        <taxon>Mollusca</taxon>
        <taxon>Bivalvia</taxon>
        <taxon>Autobranchia</taxon>
        <taxon>Heteroconchia</taxon>
        <taxon>Palaeoheterodonta</taxon>
        <taxon>Unionida</taxon>
        <taxon>Unionoidea</taxon>
        <taxon>Unionidae</taxon>
        <taxon>Ambleminae</taxon>
        <taxon>Lampsilini</taxon>
        <taxon>Potamilus</taxon>
    </lineage>
</organism>
<dbReference type="AlphaFoldDB" id="A0AAE0VHX9"/>
<comment type="similarity">
    <text evidence="8">Belongs to the G-protein coupled receptor 1 family.</text>
</comment>
<keyword evidence="6 8" id="KW-0675">Receptor</keyword>
<sequence length="437" mass="49537">MTSRNRDSYATLEENVTFSVQNDATSMNYSGEDLTLEEINDAIAETHIGGAIFVGILMLIGFVGNLHVILIYSIRKKQSNHRVFILCLGILDIVTCSIGMPFILVDLRYPLMFYATAACKILRFLNYFLCACSALVLLVIATERYRKICIPHGKQMTETVAKISCGIAMAVGLGISWPAPVLYGYSIQNTNVRNITGVRCWTENRFKDTYYHVYFNLVLMFIVCGSFTVLCVLYAMIGAQILRHKTVRSAIHYSNAPTISTTSSSKESSADVENPPDSTDNTQEGSERDAVACVNPNRVMNNGFGDLPWESIDINFRIGSEKKNNLIKSDNTIGRKVKMNLRKKERKSRRITFIMFMITLFFLCSFIPHLILQIVDFMKKDFLASLSPAGLYLYNTFIWSFFINNMVNPIIYGFCDKTFRHELLSFYGRLPCSNIRN</sequence>
<dbReference type="PANTHER" id="PTHR24238">
    <property type="entry name" value="G-PROTEIN COUPLED RECEPTOR"/>
    <property type="match status" value="1"/>
</dbReference>
<feature type="region of interest" description="Disordered" evidence="9">
    <location>
        <begin position="258"/>
        <end position="288"/>
    </location>
</feature>
<feature type="transmembrane region" description="Helical" evidence="10">
    <location>
        <begin position="213"/>
        <end position="237"/>
    </location>
</feature>
<dbReference type="Gene3D" id="1.20.1070.10">
    <property type="entry name" value="Rhodopsin 7-helix transmembrane proteins"/>
    <property type="match status" value="1"/>
</dbReference>
<feature type="transmembrane region" description="Helical" evidence="10">
    <location>
        <begin position="163"/>
        <end position="183"/>
    </location>
</feature>
<dbReference type="CDD" id="cd00637">
    <property type="entry name" value="7tm_classA_rhodopsin-like"/>
    <property type="match status" value="1"/>
</dbReference>
<evidence type="ECO:0000256" key="6">
    <source>
        <dbReference type="ARBA" id="ARBA00023170"/>
    </source>
</evidence>
<dbReference type="PROSITE" id="PS50262">
    <property type="entry name" value="G_PROTEIN_RECEP_F1_2"/>
    <property type="match status" value="1"/>
</dbReference>